<accession>A0A8H5BAE5</accession>
<reference evidence="2 3" key="1">
    <citation type="journal article" date="2020" name="ISME J.">
        <title>Uncovering the hidden diversity of litter-decomposition mechanisms in mushroom-forming fungi.</title>
        <authorList>
            <person name="Floudas D."/>
            <person name="Bentzer J."/>
            <person name="Ahren D."/>
            <person name="Johansson T."/>
            <person name="Persson P."/>
            <person name="Tunlid A."/>
        </authorList>
    </citation>
    <scope>NUCLEOTIDE SEQUENCE [LARGE SCALE GENOMIC DNA]</scope>
    <source>
        <strain evidence="2 3">CBS 101986</strain>
    </source>
</reference>
<evidence type="ECO:0000256" key="1">
    <source>
        <dbReference type="SAM" id="MobiDB-lite"/>
    </source>
</evidence>
<dbReference type="AlphaFoldDB" id="A0A8H5BAE5"/>
<proteinExistence type="predicted"/>
<protein>
    <submittedName>
        <fullName evidence="2">Uncharacterized protein</fullName>
    </submittedName>
</protein>
<comment type="caution">
    <text evidence="2">The sequence shown here is derived from an EMBL/GenBank/DDBJ whole genome shotgun (WGS) entry which is preliminary data.</text>
</comment>
<gene>
    <name evidence="2" type="ORF">D9619_008604</name>
</gene>
<dbReference type="EMBL" id="JAACJJ010000029">
    <property type="protein sequence ID" value="KAF5319715.1"/>
    <property type="molecule type" value="Genomic_DNA"/>
</dbReference>
<name>A0A8H5BAE5_9AGAR</name>
<dbReference type="OrthoDB" id="3028347at2759"/>
<keyword evidence="3" id="KW-1185">Reference proteome</keyword>
<dbReference type="Proteomes" id="UP000567179">
    <property type="component" value="Unassembled WGS sequence"/>
</dbReference>
<evidence type="ECO:0000313" key="3">
    <source>
        <dbReference type="Proteomes" id="UP000567179"/>
    </source>
</evidence>
<feature type="compositionally biased region" description="Polar residues" evidence="1">
    <location>
        <begin position="35"/>
        <end position="44"/>
    </location>
</feature>
<feature type="region of interest" description="Disordered" evidence="1">
    <location>
        <begin position="1"/>
        <end position="47"/>
    </location>
</feature>
<sequence length="472" mass="52006">MTDDELCSDQTHHQINQDRELPSSPRALLGRIGHSNGSTNQQSKPAAKEDVIRDRILYFQVGTGLILIHRIPTLTISSSRRSTGGVSPPFTIQTRNSAKPSNVFVEINPTPARASGFGPAIVEVANSSDRQHSSSPLSAMIYSPPEDDAAIDDPFQWNADEHSESTSVRLLQDINSSISDALVPVLHLLKSRMRFYENRPGVFDTANNNITKNLDPRLAGPLVHELYAARKAQSRFLFGDEVVEALLQDTICKTLYQSFFAGKIFFGIQHTHDQKSALDTIFEHLLKKGTTIINIKILGVVCMINQGLNKETWTVAQRWRSLASSAPVLETQVIQDALDKIASEVAANVRRAFNIVYPSGSVNFNKLIGEFIKMLENPIQQIVDKAHNTSIALQRDVVTSRLEVILSLPRRNTEVGNLPLRHGLAAVIEGERVLGTTSFGLLAIRPGSDNRPNTKVLLAPQVISASLFSTKN</sequence>
<evidence type="ECO:0000313" key="2">
    <source>
        <dbReference type="EMBL" id="KAF5319715.1"/>
    </source>
</evidence>
<organism evidence="2 3">
    <name type="scientific">Psilocybe cf. subviscida</name>
    <dbReference type="NCBI Taxonomy" id="2480587"/>
    <lineage>
        <taxon>Eukaryota</taxon>
        <taxon>Fungi</taxon>
        <taxon>Dikarya</taxon>
        <taxon>Basidiomycota</taxon>
        <taxon>Agaricomycotina</taxon>
        <taxon>Agaricomycetes</taxon>
        <taxon>Agaricomycetidae</taxon>
        <taxon>Agaricales</taxon>
        <taxon>Agaricineae</taxon>
        <taxon>Strophariaceae</taxon>
        <taxon>Psilocybe</taxon>
    </lineage>
</organism>
<feature type="compositionally biased region" description="Basic and acidic residues" evidence="1">
    <location>
        <begin position="10"/>
        <end position="21"/>
    </location>
</feature>